<dbReference type="Pfam" id="PF00408">
    <property type="entry name" value="PGM_PMM_IV"/>
    <property type="match status" value="1"/>
</dbReference>
<sequence length="449" mass="47139">MNTASPTLKFSISGLRGVYPDDISPDQWIQYVRAFAAVLPAGPVAIARDARATGPGLLKVATGVLTLLGRDVHDLGLVPTPTIKAYVNARRLAGGLMVSASHNPAAYNALKFIKKNGMFFDAEDNEKFVSALNTTAFWGDFKKQGRVVDAHDAAIDLHIASIMKVVKKPKRRLKAVIDPVGSCGAEIAVKLLARLGVRCEAIHLAETSSFPRPPEPTAPALKKLAAAVKKHRADVGFAFDPDADRLSIVDEKGRAIGEEYTLPLAILSAVKPKSTVVINLSTSMLSETAASMRSCKFVRSAVGEANVVAKMQQLKAPFGGEGNGGVIDARIPSLGRDALAGVAHIVALIASGHAPLSAHVAAIAPTVMVKRTAHNVTAAQMSAAVDRARGLFKTAALDTTDGFHLSGTLAGGDKAWVHLRSSNTEPLVRIIAEAASKAEVETLLAGLGL</sequence>
<dbReference type="AlphaFoldDB" id="I4B802"/>
<dbReference type="PROSITE" id="PS00710">
    <property type="entry name" value="PGM_PMM"/>
    <property type="match status" value="1"/>
</dbReference>
<evidence type="ECO:0000259" key="9">
    <source>
        <dbReference type="Pfam" id="PF02878"/>
    </source>
</evidence>
<dbReference type="Pfam" id="PF02880">
    <property type="entry name" value="PGM_PMM_III"/>
    <property type="match status" value="1"/>
</dbReference>
<evidence type="ECO:0000256" key="2">
    <source>
        <dbReference type="ARBA" id="ARBA00010231"/>
    </source>
</evidence>
<dbReference type="InterPro" id="IPR016055">
    <property type="entry name" value="A-D-PHexomutase_a/b/a-I/II/III"/>
</dbReference>
<dbReference type="KEGG" id="tpx:Turpa_2770"/>
<dbReference type="Gene3D" id="3.40.120.10">
    <property type="entry name" value="Alpha-D-Glucose-1,6-Bisphosphate, subunit A, domain 3"/>
    <property type="match status" value="3"/>
</dbReference>
<organism evidence="12 13">
    <name type="scientific">Turneriella parva (strain ATCC BAA-1111 / DSM 21527 / NCTC 11395 / H)</name>
    <name type="common">Leptospira parva</name>
    <dbReference type="NCBI Taxonomy" id="869212"/>
    <lineage>
        <taxon>Bacteria</taxon>
        <taxon>Pseudomonadati</taxon>
        <taxon>Spirochaetota</taxon>
        <taxon>Spirochaetia</taxon>
        <taxon>Leptospirales</taxon>
        <taxon>Leptospiraceae</taxon>
        <taxon>Turneriella</taxon>
    </lineage>
</organism>
<dbReference type="InterPro" id="IPR050060">
    <property type="entry name" value="Phosphoglucosamine_mutase"/>
</dbReference>
<protein>
    <submittedName>
        <fullName evidence="12">Phosphoglucomutase/phosphomannomutase alpha/beta/alpha domain I</fullName>
    </submittedName>
</protein>
<dbReference type="InterPro" id="IPR005845">
    <property type="entry name" value="A-D-PHexomutase_a/b/a-II"/>
</dbReference>
<proteinExistence type="inferred from homology"/>
<dbReference type="SUPFAM" id="SSF53738">
    <property type="entry name" value="Phosphoglucomutase, first 3 domains"/>
    <property type="match status" value="3"/>
</dbReference>
<dbReference type="InterPro" id="IPR036900">
    <property type="entry name" value="A-D-PHexomutase_C_sf"/>
</dbReference>
<dbReference type="GO" id="GO:0005829">
    <property type="term" value="C:cytosol"/>
    <property type="evidence" value="ECO:0007669"/>
    <property type="project" value="TreeGrafter"/>
</dbReference>
<feature type="domain" description="Alpha-D-phosphohexomutase C-terminal" evidence="8">
    <location>
        <begin position="412"/>
        <end position="444"/>
    </location>
</feature>
<dbReference type="InterPro" id="IPR005844">
    <property type="entry name" value="A-D-PHexomutase_a/b/a-I"/>
</dbReference>
<dbReference type="PRINTS" id="PR00509">
    <property type="entry name" value="PGMPMM"/>
</dbReference>
<dbReference type="InterPro" id="IPR005843">
    <property type="entry name" value="A-D-PHexomutase_C"/>
</dbReference>
<dbReference type="SUPFAM" id="SSF55957">
    <property type="entry name" value="Phosphoglucomutase, C-terminal domain"/>
    <property type="match status" value="1"/>
</dbReference>
<dbReference type="PANTHER" id="PTHR42946">
    <property type="entry name" value="PHOSPHOHEXOSE MUTASE"/>
    <property type="match status" value="1"/>
</dbReference>
<dbReference type="InterPro" id="IPR005846">
    <property type="entry name" value="A-D-PHexomutase_a/b/a-III"/>
</dbReference>
<evidence type="ECO:0000313" key="13">
    <source>
        <dbReference type="Proteomes" id="UP000006048"/>
    </source>
</evidence>
<evidence type="ECO:0000256" key="5">
    <source>
        <dbReference type="ARBA" id="ARBA00022842"/>
    </source>
</evidence>
<dbReference type="HOGENOM" id="CLU_016950_7_1_12"/>
<name>I4B802_TURPD</name>
<gene>
    <name evidence="12" type="ordered locus">Turpa_2770</name>
</gene>
<dbReference type="STRING" id="869212.Turpa_2770"/>
<evidence type="ECO:0000259" key="10">
    <source>
        <dbReference type="Pfam" id="PF02879"/>
    </source>
</evidence>
<dbReference type="Pfam" id="PF02878">
    <property type="entry name" value="PGM_PMM_I"/>
    <property type="match status" value="1"/>
</dbReference>
<feature type="domain" description="Alpha-D-phosphohexomutase alpha/beta/alpha" evidence="9">
    <location>
        <begin position="9"/>
        <end position="133"/>
    </location>
</feature>
<dbReference type="Pfam" id="PF02879">
    <property type="entry name" value="PGM_PMM_II"/>
    <property type="match status" value="1"/>
</dbReference>
<accession>I4B802</accession>
<evidence type="ECO:0000313" key="12">
    <source>
        <dbReference type="EMBL" id="AFM13409.1"/>
    </source>
</evidence>
<dbReference type="InterPro" id="IPR005841">
    <property type="entry name" value="Alpha-D-phosphohexomutase_SF"/>
</dbReference>
<feature type="domain" description="Alpha-D-phosphohexomutase alpha/beta/alpha" evidence="10">
    <location>
        <begin position="159"/>
        <end position="253"/>
    </location>
</feature>
<feature type="domain" description="Alpha-D-phosphohexomutase alpha/beta/alpha" evidence="11">
    <location>
        <begin position="271"/>
        <end position="363"/>
    </location>
</feature>
<evidence type="ECO:0000256" key="1">
    <source>
        <dbReference type="ARBA" id="ARBA00001946"/>
    </source>
</evidence>
<evidence type="ECO:0000259" key="11">
    <source>
        <dbReference type="Pfam" id="PF02880"/>
    </source>
</evidence>
<evidence type="ECO:0000256" key="4">
    <source>
        <dbReference type="ARBA" id="ARBA00022723"/>
    </source>
</evidence>
<evidence type="ECO:0000256" key="6">
    <source>
        <dbReference type="ARBA" id="ARBA00023235"/>
    </source>
</evidence>
<dbReference type="GO" id="GO:0005975">
    <property type="term" value="P:carbohydrate metabolic process"/>
    <property type="evidence" value="ECO:0007669"/>
    <property type="project" value="InterPro"/>
</dbReference>
<reference evidence="12 13" key="1">
    <citation type="submission" date="2012-06" db="EMBL/GenBank/DDBJ databases">
        <title>The complete chromosome of genome of Turneriella parva DSM 21527.</title>
        <authorList>
            <consortium name="US DOE Joint Genome Institute (JGI-PGF)"/>
            <person name="Lucas S."/>
            <person name="Han J."/>
            <person name="Lapidus A."/>
            <person name="Bruce D."/>
            <person name="Goodwin L."/>
            <person name="Pitluck S."/>
            <person name="Peters L."/>
            <person name="Kyrpides N."/>
            <person name="Mavromatis K."/>
            <person name="Ivanova N."/>
            <person name="Mikhailova N."/>
            <person name="Chertkov O."/>
            <person name="Detter J.C."/>
            <person name="Tapia R."/>
            <person name="Han C."/>
            <person name="Land M."/>
            <person name="Hauser L."/>
            <person name="Markowitz V."/>
            <person name="Cheng J.-F."/>
            <person name="Hugenholtz P."/>
            <person name="Woyke T."/>
            <person name="Wu D."/>
            <person name="Gronow S."/>
            <person name="Wellnitz S."/>
            <person name="Brambilla E."/>
            <person name="Klenk H.-P."/>
            <person name="Eisen J.A."/>
        </authorList>
    </citation>
    <scope>NUCLEOTIDE SEQUENCE [LARGE SCALE GENOMIC DNA]</scope>
    <source>
        <strain evidence="13">ATCC BAA-1111 / DSM 21527 / NCTC 11395 / H</strain>
    </source>
</reference>
<evidence type="ECO:0000259" key="8">
    <source>
        <dbReference type="Pfam" id="PF00408"/>
    </source>
</evidence>
<dbReference type="GO" id="GO:0000287">
    <property type="term" value="F:magnesium ion binding"/>
    <property type="evidence" value="ECO:0007669"/>
    <property type="project" value="InterPro"/>
</dbReference>
<evidence type="ECO:0000256" key="7">
    <source>
        <dbReference type="RuleBase" id="RU004326"/>
    </source>
</evidence>
<dbReference type="GO" id="GO:0006048">
    <property type="term" value="P:UDP-N-acetylglucosamine biosynthetic process"/>
    <property type="evidence" value="ECO:0007669"/>
    <property type="project" value="TreeGrafter"/>
</dbReference>
<keyword evidence="4 7" id="KW-0479">Metal-binding</keyword>
<comment type="cofactor">
    <cofactor evidence="1">
        <name>Mg(2+)</name>
        <dbReference type="ChEBI" id="CHEBI:18420"/>
    </cofactor>
</comment>
<evidence type="ECO:0000256" key="3">
    <source>
        <dbReference type="ARBA" id="ARBA00022553"/>
    </source>
</evidence>
<dbReference type="Gene3D" id="3.30.310.50">
    <property type="entry name" value="Alpha-D-phosphohexomutase, C-terminal domain"/>
    <property type="match status" value="1"/>
</dbReference>
<dbReference type="GO" id="GO:0004615">
    <property type="term" value="F:phosphomannomutase activity"/>
    <property type="evidence" value="ECO:0007669"/>
    <property type="project" value="TreeGrafter"/>
</dbReference>
<dbReference type="Proteomes" id="UP000006048">
    <property type="component" value="Chromosome"/>
</dbReference>
<dbReference type="EMBL" id="CP002959">
    <property type="protein sequence ID" value="AFM13409.1"/>
    <property type="molecule type" value="Genomic_DNA"/>
</dbReference>
<dbReference type="GO" id="GO:0008966">
    <property type="term" value="F:phosphoglucosamine mutase activity"/>
    <property type="evidence" value="ECO:0007669"/>
    <property type="project" value="TreeGrafter"/>
</dbReference>
<dbReference type="InterPro" id="IPR016066">
    <property type="entry name" value="A-D-PHexomutase_CS"/>
</dbReference>
<keyword evidence="6" id="KW-0413">Isomerase</keyword>
<dbReference type="RefSeq" id="WP_014803911.1">
    <property type="nucleotide sequence ID" value="NC_018020.1"/>
</dbReference>
<keyword evidence="5 7" id="KW-0460">Magnesium</keyword>
<dbReference type="GO" id="GO:0009252">
    <property type="term" value="P:peptidoglycan biosynthetic process"/>
    <property type="evidence" value="ECO:0007669"/>
    <property type="project" value="TreeGrafter"/>
</dbReference>
<keyword evidence="13" id="KW-1185">Reference proteome</keyword>
<comment type="similarity">
    <text evidence="2 7">Belongs to the phosphohexose mutase family.</text>
</comment>
<dbReference type="PANTHER" id="PTHR42946:SF1">
    <property type="entry name" value="PHOSPHOGLUCOMUTASE (ALPHA-D-GLUCOSE-1,6-BISPHOSPHATE-DEPENDENT)"/>
    <property type="match status" value="1"/>
</dbReference>
<keyword evidence="3" id="KW-0597">Phosphoprotein</keyword>